<dbReference type="Proteomes" id="UP000198670">
    <property type="component" value="Unassembled WGS sequence"/>
</dbReference>
<dbReference type="Gene3D" id="3.90.550.10">
    <property type="entry name" value="Spore Coat Polysaccharide Biosynthesis Protein SpsA, Chain A"/>
    <property type="match status" value="1"/>
</dbReference>
<evidence type="ECO:0000313" key="6">
    <source>
        <dbReference type="Proteomes" id="UP000198670"/>
    </source>
</evidence>
<proteinExistence type="inferred from homology"/>
<evidence type="ECO:0000256" key="1">
    <source>
        <dbReference type="ARBA" id="ARBA00006739"/>
    </source>
</evidence>
<evidence type="ECO:0000256" key="4">
    <source>
        <dbReference type="SAM" id="Phobius"/>
    </source>
</evidence>
<sequence>MNDQPQVGLVTVLYQSDEVLPDFFQSLAIQSFQDYHVYIIDNSANPLTQKLIGDLHDRYPTVNYTYVANSGNRGVAEGNNHGIRLAVNAGCSHTLLLNNDIVFHQENLLHDIYRRALASGDKLIVPKILFYGTGKVWMAGGRLDRWRGSTAHVGGLQDDGLEYSVAGYFNYAPTCFMLIDNALFSEIGMMDPVYFVYFDDTDFVYRATKRGYKVYLMPELVVWHKESASTGGVDSPFFAYYFNRNRLLFIRKNFRGFYKLLALGVTFLANLRKFFLYRKQNRKILLKAIKDGFSIRLSSR</sequence>
<keyword evidence="4" id="KW-0472">Membrane</keyword>
<gene>
    <name evidence="5" type="ORF">SAMN05444682_10755</name>
</gene>
<reference evidence="5 6" key="1">
    <citation type="submission" date="2016-10" db="EMBL/GenBank/DDBJ databases">
        <authorList>
            <person name="de Groot N.N."/>
        </authorList>
    </citation>
    <scope>NUCLEOTIDE SEQUENCE [LARGE SCALE GENOMIC DNA]</scope>
    <source>
        <strain evidence="5 6">RK1</strain>
    </source>
</reference>
<evidence type="ECO:0000256" key="2">
    <source>
        <dbReference type="ARBA" id="ARBA00022676"/>
    </source>
</evidence>
<keyword evidence="2" id="KW-0328">Glycosyltransferase</keyword>
<dbReference type="SUPFAM" id="SSF53448">
    <property type="entry name" value="Nucleotide-diphospho-sugar transferases"/>
    <property type="match status" value="1"/>
</dbReference>
<accession>A0A1I3N050</accession>
<keyword evidence="4" id="KW-1133">Transmembrane helix</keyword>
<dbReference type="Pfam" id="PF13641">
    <property type="entry name" value="Glyco_tranf_2_3"/>
    <property type="match status" value="1"/>
</dbReference>
<dbReference type="AlphaFoldDB" id="A0A1I3N050"/>
<keyword evidence="4" id="KW-0812">Transmembrane</keyword>
<dbReference type="GO" id="GO:0016757">
    <property type="term" value="F:glycosyltransferase activity"/>
    <property type="evidence" value="ECO:0007669"/>
    <property type="project" value="UniProtKB-KW"/>
</dbReference>
<dbReference type="RefSeq" id="WP_090628019.1">
    <property type="nucleotide sequence ID" value="NZ_FOQO01000007.1"/>
</dbReference>
<dbReference type="PANTHER" id="PTHR43179:SF12">
    <property type="entry name" value="GALACTOFURANOSYLTRANSFERASE GLFT2"/>
    <property type="match status" value="1"/>
</dbReference>
<comment type="similarity">
    <text evidence="1">Belongs to the glycosyltransferase 2 family.</text>
</comment>
<evidence type="ECO:0000313" key="5">
    <source>
        <dbReference type="EMBL" id="SFJ02628.1"/>
    </source>
</evidence>
<evidence type="ECO:0000256" key="3">
    <source>
        <dbReference type="ARBA" id="ARBA00022679"/>
    </source>
</evidence>
<dbReference type="EMBL" id="FOQO01000007">
    <property type="protein sequence ID" value="SFJ02628.1"/>
    <property type="molecule type" value="Genomic_DNA"/>
</dbReference>
<protein>
    <recommendedName>
        <fullName evidence="7">Glycosyltransferase 2-like domain-containing protein</fullName>
    </recommendedName>
</protein>
<dbReference type="PANTHER" id="PTHR43179">
    <property type="entry name" value="RHAMNOSYLTRANSFERASE WBBL"/>
    <property type="match status" value="1"/>
</dbReference>
<name>A0A1I3N050_9SPHI</name>
<evidence type="ECO:0008006" key="7">
    <source>
        <dbReference type="Google" id="ProtNLM"/>
    </source>
</evidence>
<keyword evidence="6" id="KW-1185">Reference proteome</keyword>
<dbReference type="STRING" id="1477437.SAMN05444682_10755"/>
<organism evidence="5 6">
    <name type="scientific">Parapedobacter indicus</name>
    <dbReference type="NCBI Taxonomy" id="1477437"/>
    <lineage>
        <taxon>Bacteria</taxon>
        <taxon>Pseudomonadati</taxon>
        <taxon>Bacteroidota</taxon>
        <taxon>Sphingobacteriia</taxon>
        <taxon>Sphingobacteriales</taxon>
        <taxon>Sphingobacteriaceae</taxon>
        <taxon>Parapedobacter</taxon>
    </lineage>
</organism>
<dbReference type="InterPro" id="IPR029044">
    <property type="entry name" value="Nucleotide-diphossugar_trans"/>
</dbReference>
<keyword evidence="3" id="KW-0808">Transferase</keyword>
<dbReference type="OrthoDB" id="9771846at2"/>
<feature type="transmembrane region" description="Helical" evidence="4">
    <location>
        <begin position="256"/>
        <end position="275"/>
    </location>
</feature>